<dbReference type="EMBL" id="CP138584">
    <property type="protein sequence ID" value="WPH00759.1"/>
    <property type="molecule type" value="Genomic_DNA"/>
</dbReference>
<sequence>MGLLKKVGKIPQEAEAMIEKRGYSQLTSALPEYSAEDAIQPPDLTAGFSNLDFDKVSNTGLPGVNDCIAHLKLLECFYRLRQKIGSTDGLYGINNDVILNASDIIGQEKLPELLSKLAEKRWAIYVARAADRFEQWVNVVLPGDTMLNRAKLELDGKKGNLCKPCVDKPPLQLNSNSMPPIDVLLVWHAYMLNPRAYLEDALRYGRMQLWHTNMPWGATMACINSETFEYEAGKGAVDLFTGITGLPWDNLASEEPKYVKCPNCTLDLPIPWTNCSQAQVDDFDGKFRREPSAAIDEMLSRGCGYADKNLLVNCFSCNTRINHDFLRANKFCKDLQRLVSRDIPMAGTLLGREGIPFKFEKQADSTSTSMVRFPNDILKAGLGQEILDQFQGKNPNLTCRSMETVRTRIEDAMNDKLYVRRIRGFAVRRFTQNERISIRKMMSRYWDNSSVFALDLVGAVIRQGTFIEKMHNIDWLHSPALPNTMNRLLLKYFRFQEILSLFRGQKMAVPTLDVDLAWHTHQLMPATYMSYTVTKCKSFIDHDDKVAETQLNDSFAWTSKTYQNLYGEPYSECTCWYCEAIRESHTSTASRIFGSSSMAADKLHDVPNDPCKSVHISAHSAMRPTDSTKKYTAISEAKAAELEKAYLKACARASRKGRPEPRRNDYYYSDAYGYPVYIPAYSPYVGCMPYVGSYYPASPGCMALGPGAPGNCCAGTCGGGVAAGGCGGSSSGGCAGGATGGCGSGGSGGGCGGGSGGGGGGCGGGGGGGGGCGGGGGGGGGCGGGSG</sequence>
<dbReference type="InterPro" id="IPR009836">
    <property type="entry name" value="GRDP-like"/>
</dbReference>
<gene>
    <name evidence="1" type="ORF">R9X50_00358900</name>
</gene>
<name>A0AAQ3M3P6_9PEZI</name>
<dbReference type="Pfam" id="PF07173">
    <property type="entry name" value="GRDP-like"/>
    <property type="match status" value="1"/>
</dbReference>
<protein>
    <submittedName>
        <fullName evidence="1">Glycine-rich domain-containing protein 2</fullName>
    </submittedName>
</protein>
<accession>A0AAQ3M3P6</accession>
<dbReference type="PANTHER" id="PTHR34365:SF7">
    <property type="entry name" value="GLYCINE-RICH DOMAIN-CONTAINING PROTEIN 1"/>
    <property type="match status" value="1"/>
</dbReference>
<reference evidence="1 2" key="1">
    <citation type="submission" date="2023-11" db="EMBL/GenBank/DDBJ databases">
        <title>An acidophilic fungus is an integral part of prey digestion in a carnivorous sundew plant.</title>
        <authorList>
            <person name="Tsai I.J."/>
        </authorList>
    </citation>
    <scope>NUCLEOTIDE SEQUENCE [LARGE SCALE GENOMIC DNA]</scope>
    <source>
        <strain evidence="1">169a</strain>
    </source>
</reference>
<dbReference type="AlphaFoldDB" id="A0AAQ3M3P6"/>
<evidence type="ECO:0000313" key="2">
    <source>
        <dbReference type="Proteomes" id="UP001303373"/>
    </source>
</evidence>
<organism evidence="1 2">
    <name type="scientific">Acrodontium crateriforme</name>
    <dbReference type="NCBI Taxonomy" id="150365"/>
    <lineage>
        <taxon>Eukaryota</taxon>
        <taxon>Fungi</taxon>
        <taxon>Dikarya</taxon>
        <taxon>Ascomycota</taxon>
        <taxon>Pezizomycotina</taxon>
        <taxon>Dothideomycetes</taxon>
        <taxon>Dothideomycetidae</taxon>
        <taxon>Mycosphaerellales</taxon>
        <taxon>Teratosphaeriaceae</taxon>
        <taxon>Acrodontium</taxon>
    </lineage>
</organism>
<dbReference type="PANTHER" id="PTHR34365">
    <property type="entry name" value="ENOLASE (DUF1399)"/>
    <property type="match status" value="1"/>
</dbReference>
<evidence type="ECO:0000313" key="1">
    <source>
        <dbReference type="EMBL" id="WPH00759.1"/>
    </source>
</evidence>
<keyword evidence="2" id="KW-1185">Reference proteome</keyword>
<dbReference type="Proteomes" id="UP001303373">
    <property type="component" value="Chromosome 5"/>
</dbReference>
<proteinExistence type="predicted"/>